<feature type="transmembrane region" description="Helical" evidence="1">
    <location>
        <begin position="166"/>
        <end position="186"/>
    </location>
</feature>
<dbReference type="Proteomes" id="UP000189735">
    <property type="component" value="Unassembled WGS sequence"/>
</dbReference>
<sequence length="424" mass="44573">MTDVIPHGQPPSGEDPNVLSRLVRARRIGPRAVSALHDDLARDSRLGYGYLGIAAIVLGSCLFLRGLITFISDTVADPADGSIPIRIVAWALLLVALVGSCLLARRFHGRIPAVAFASATVLMALALLLETVANVGTSQPILHTSTLFGVGATLLALVGSRPARQLLVADSVFAVIIVTMLVSGAFSDSFSPGQSMQVATTALLPPLLGALIVKGFGALVQLELDRSVVESALLSPRFAFGMRASDELARLDLDAEQILDGIARGTIDLPLDPEVAAGASSIATELRLLLVAGRHDTWLHHAIEESEVLGPVVTLTDPSGLAGFLDPSQREGLLSAVWLLVADSSRVQPTLQIVIGPQSVEEDGDAPDRMSFPVALTVDGVPKRRIDPAVWPALDRVGDHSEMVTRGSITIVTTVHTVAQQAAA</sequence>
<keyword evidence="1" id="KW-1133">Transmembrane helix</keyword>
<evidence type="ECO:0000313" key="2">
    <source>
        <dbReference type="EMBL" id="SKA86763.1"/>
    </source>
</evidence>
<name>A0A1T4XBA5_9MICO</name>
<evidence type="ECO:0000313" key="3">
    <source>
        <dbReference type="Proteomes" id="UP000189735"/>
    </source>
</evidence>
<feature type="transmembrane region" description="Helical" evidence="1">
    <location>
        <begin position="198"/>
        <end position="220"/>
    </location>
</feature>
<proteinExistence type="predicted"/>
<evidence type="ECO:0000256" key="1">
    <source>
        <dbReference type="SAM" id="Phobius"/>
    </source>
</evidence>
<gene>
    <name evidence="2" type="ORF">SAMN06295879_0969</name>
</gene>
<organism evidence="2 3">
    <name type="scientific">Agreia bicolorata</name>
    <dbReference type="NCBI Taxonomy" id="110935"/>
    <lineage>
        <taxon>Bacteria</taxon>
        <taxon>Bacillati</taxon>
        <taxon>Actinomycetota</taxon>
        <taxon>Actinomycetes</taxon>
        <taxon>Micrococcales</taxon>
        <taxon>Microbacteriaceae</taxon>
        <taxon>Agreia</taxon>
    </lineage>
</organism>
<feature type="transmembrane region" description="Helical" evidence="1">
    <location>
        <begin position="83"/>
        <end position="104"/>
    </location>
</feature>
<feature type="transmembrane region" description="Helical" evidence="1">
    <location>
        <begin position="48"/>
        <end position="71"/>
    </location>
</feature>
<reference evidence="3" key="1">
    <citation type="submission" date="2017-02" db="EMBL/GenBank/DDBJ databases">
        <authorList>
            <person name="Varghese N."/>
            <person name="Submissions S."/>
        </authorList>
    </citation>
    <scope>NUCLEOTIDE SEQUENCE [LARGE SCALE GENOMIC DNA]</scope>
    <source>
        <strain evidence="3">VKM Ac-2052</strain>
    </source>
</reference>
<feature type="transmembrane region" description="Helical" evidence="1">
    <location>
        <begin position="141"/>
        <end position="159"/>
    </location>
</feature>
<dbReference type="RefSeq" id="WP_078713545.1">
    <property type="nucleotide sequence ID" value="NZ_FUYG01000002.1"/>
</dbReference>
<accession>A0A1T4XBA5</accession>
<feature type="transmembrane region" description="Helical" evidence="1">
    <location>
        <begin position="111"/>
        <end position="129"/>
    </location>
</feature>
<keyword evidence="1" id="KW-0812">Transmembrane</keyword>
<keyword evidence="1" id="KW-0472">Membrane</keyword>
<protein>
    <submittedName>
        <fullName evidence="2">Uncharacterized protein</fullName>
    </submittedName>
</protein>
<dbReference type="EMBL" id="FUYG01000002">
    <property type="protein sequence ID" value="SKA86763.1"/>
    <property type="molecule type" value="Genomic_DNA"/>
</dbReference>
<dbReference type="AlphaFoldDB" id="A0A1T4XBA5"/>